<keyword evidence="3" id="KW-0809">Transit peptide</keyword>
<dbReference type="InterPro" id="IPR018136">
    <property type="entry name" value="Aconitase_4Fe-4S_BS"/>
</dbReference>
<dbReference type="AlphaFoldDB" id="A0A0P1BPD2"/>
<dbReference type="Gene3D" id="3.40.1060.10">
    <property type="entry name" value="Aconitase, Domain 2"/>
    <property type="match status" value="1"/>
</dbReference>
<dbReference type="Gene3D" id="6.10.250.3440">
    <property type="match status" value="1"/>
</dbReference>
<evidence type="ECO:0000256" key="6">
    <source>
        <dbReference type="ARBA" id="ARBA00023128"/>
    </source>
</evidence>
<dbReference type="PROSITE" id="PS00450">
    <property type="entry name" value="ACONITASE_1"/>
    <property type="match status" value="1"/>
</dbReference>
<feature type="coiled-coil region" evidence="8">
    <location>
        <begin position="911"/>
        <end position="938"/>
    </location>
</feature>
<dbReference type="FunFam" id="3.20.19.10:FF:000002">
    <property type="entry name" value="Aconitate hydratase, mitochondrial"/>
    <property type="match status" value="1"/>
</dbReference>
<feature type="region of interest" description="Disordered" evidence="9">
    <location>
        <begin position="997"/>
        <end position="1029"/>
    </location>
</feature>
<dbReference type="FunFam" id="3.30.499.10:FF:000004">
    <property type="entry name" value="Aconitate hydratase, mitochondrial"/>
    <property type="match status" value="1"/>
</dbReference>
<dbReference type="SUPFAM" id="SSF52016">
    <property type="entry name" value="LeuD/IlvD-like"/>
    <property type="match status" value="1"/>
</dbReference>
<keyword evidence="4" id="KW-0408">Iron</keyword>
<evidence type="ECO:0000256" key="7">
    <source>
        <dbReference type="ARBA" id="ARBA00023239"/>
    </source>
</evidence>
<evidence type="ECO:0000256" key="3">
    <source>
        <dbReference type="ARBA" id="ARBA00022946"/>
    </source>
</evidence>
<evidence type="ECO:0000313" key="13">
    <source>
        <dbReference type="Proteomes" id="UP000054845"/>
    </source>
</evidence>
<sequence length="1029" mass="110330">MSLLRASQRITVSTARNAQRARGLATPAAGGVPLASRHPSRRPPYERLLEQLKVVRETIDRPLTLAEKILYSHLIDPRQTLSGAGKDPNNVRAKRYLPLQVDRLAMQDASAQMALLQFMTCGLPQAAVPASVHCDHLIQAFEGAEADLKRSIASNSEVFAFLESACKKYGIEFWGPGSGIIHQIVLENYAAPGLLMLGTDSHTPNASGLGCLAIGVGGADAVDALTATPWELQAPKVLNINLTGTLSPWCTPKDIILHVVGALTVRGGTGNILEYTGPGLSTLPATGLATMANMGAEMGATTSAFAYTEPMGAYLAATGRGHIAKDAQGAQSLLQPDADAEYDSRLEVDLDNLEPTINGPFTPDLATPLSTFVARAKAGDYVKDAKLSAALIGSCTNSSYADMARCASLARQATGRGMKVATSFDVTPGSEQVRATVERDGIQEDLAKAGARVLANACGPCIGQWDRRELKGEENVILTSFNRNFRGRNDGNAKTQNMLASPEIVTAMAFAGRLDFNPITDTLKAPDGSDFRFEPPSGEELPSRGFTPGDESYLPRPCPEPVASTPIAISPTSSRLEPLEAFDTPFKSGNYELSDMKCLLRIRGKCTTDHISAAGPWLKYKGHLSNLAENTLIGAMNDQDGQVNSAHDLEGGVRDTIPSIAKRHKARSQPWMLVADHNYGEGSAREHAALQPRFFGCQLILARSIARIAETNLRKQGVLTLLFADENDYSKIDAGDAVQTVNLADLLKPDGDLETQVRVRVTKPDGKTFEIATKHSLSPAHLAWIRAGSALNLIREQATLAASHSSASFSATGSAPTPTPSSPAGGARVRSMSTFALQKRGYATAPKSSGGTYGRPSNDGPVDSNTDSMRRMIFPDGAPAAGSAQAALHAALPYPVEVHDTIMRAWNLHRREQREAQRKDLNVKRSRMEEACAALKKQSPKLFAQAAYRVAPNKRHPDEQARLVKLGLAGGEGRKSEEGETILVGAEARRKARTLASQRLHGLFPREMRAPTDTPSRNGWPAYQAPDES</sequence>
<evidence type="ECO:0000256" key="8">
    <source>
        <dbReference type="SAM" id="Coils"/>
    </source>
</evidence>
<dbReference type="FunFam" id="3.40.1060.10:FF:000001">
    <property type="entry name" value="Aconitate hydratase, mitochondrial"/>
    <property type="match status" value="1"/>
</dbReference>
<dbReference type="GO" id="GO:0051539">
    <property type="term" value="F:4 iron, 4 sulfur cluster binding"/>
    <property type="evidence" value="ECO:0007669"/>
    <property type="project" value="InterPro"/>
</dbReference>
<dbReference type="SUPFAM" id="SSF53732">
    <property type="entry name" value="Aconitase iron-sulfur domain"/>
    <property type="match status" value="1"/>
</dbReference>
<dbReference type="NCBIfam" id="NF005558">
    <property type="entry name" value="PRK07229.1"/>
    <property type="match status" value="1"/>
</dbReference>
<dbReference type="InterPro" id="IPR001030">
    <property type="entry name" value="Acoase/IPM_deHydtase_lsu_aba"/>
</dbReference>
<dbReference type="InterPro" id="IPR036008">
    <property type="entry name" value="Aconitase_4Fe-4S_dom"/>
</dbReference>
<keyword evidence="7" id="KW-0456">Lyase</keyword>
<organism evidence="12 13">
    <name type="scientific">Ceraceosorus bombacis</name>
    <dbReference type="NCBI Taxonomy" id="401625"/>
    <lineage>
        <taxon>Eukaryota</taxon>
        <taxon>Fungi</taxon>
        <taxon>Dikarya</taxon>
        <taxon>Basidiomycota</taxon>
        <taxon>Ustilaginomycotina</taxon>
        <taxon>Exobasidiomycetes</taxon>
        <taxon>Ceraceosorales</taxon>
        <taxon>Ceraceosoraceae</taxon>
        <taxon>Ceraceosorus</taxon>
    </lineage>
</organism>
<dbReference type="PANTHER" id="PTHR43160:SF2">
    <property type="entry name" value="HOMOCITRATE DEHYDRATASE, MITOCHONDRIAL"/>
    <property type="match status" value="1"/>
</dbReference>
<proteinExistence type="predicted"/>
<dbReference type="FunFam" id="3.30.499.10:FF:000003">
    <property type="entry name" value="Aconitate hydratase, mitochondrial"/>
    <property type="match status" value="1"/>
</dbReference>
<dbReference type="GO" id="GO:0005829">
    <property type="term" value="C:cytosol"/>
    <property type="evidence" value="ECO:0007669"/>
    <property type="project" value="TreeGrafter"/>
</dbReference>
<dbReference type="InterPro" id="IPR015931">
    <property type="entry name" value="Acnase/IPM_dHydase_lsu_aba_1/3"/>
</dbReference>
<dbReference type="InterPro" id="IPR000573">
    <property type="entry name" value="AconitaseA/IPMdHydase_ssu_swvl"/>
</dbReference>
<keyword evidence="8" id="KW-0175">Coiled coil</keyword>
<evidence type="ECO:0000256" key="4">
    <source>
        <dbReference type="ARBA" id="ARBA00023004"/>
    </source>
</evidence>
<reference evidence="13" key="1">
    <citation type="submission" date="2014-09" db="EMBL/GenBank/DDBJ databases">
        <authorList>
            <person name="Sharma Rahul"/>
            <person name="Thines Marco"/>
        </authorList>
    </citation>
    <scope>NUCLEOTIDE SEQUENCE [LARGE SCALE GENOMIC DNA]</scope>
</reference>
<dbReference type="OrthoDB" id="2224430at2759"/>
<dbReference type="STRING" id="401625.A0A0P1BPD2"/>
<evidence type="ECO:0000313" key="12">
    <source>
        <dbReference type="EMBL" id="CEH17892.1"/>
    </source>
</evidence>
<dbReference type="EMBL" id="CCYA01000265">
    <property type="protein sequence ID" value="CEH17892.1"/>
    <property type="molecule type" value="Genomic_DNA"/>
</dbReference>
<dbReference type="Pfam" id="PF00330">
    <property type="entry name" value="Aconitase"/>
    <property type="match status" value="1"/>
</dbReference>
<evidence type="ECO:0000256" key="1">
    <source>
        <dbReference type="ARBA" id="ARBA00004173"/>
    </source>
</evidence>
<dbReference type="Proteomes" id="UP000054845">
    <property type="component" value="Unassembled WGS sequence"/>
</dbReference>
<accession>A0A0P1BPD2</accession>
<feature type="region of interest" description="Disordered" evidence="9">
    <location>
        <begin position="14"/>
        <end position="43"/>
    </location>
</feature>
<feature type="region of interest" description="Disordered" evidence="9">
    <location>
        <begin position="841"/>
        <end position="870"/>
    </location>
</feature>
<dbReference type="Gene3D" id="3.20.19.10">
    <property type="entry name" value="Aconitase, domain 4"/>
    <property type="match status" value="1"/>
</dbReference>
<dbReference type="InterPro" id="IPR006248">
    <property type="entry name" value="Aconitase_mito-like"/>
</dbReference>
<evidence type="ECO:0000256" key="9">
    <source>
        <dbReference type="SAM" id="MobiDB-lite"/>
    </source>
</evidence>
<keyword evidence="5" id="KW-0411">Iron-sulfur</keyword>
<name>A0A0P1BPD2_9BASI</name>
<dbReference type="GO" id="GO:0003994">
    <property type="term" value="F:aconitate hydratase activity"/>
    <property type="evidence" value="ECO:0007669"/>
    <property type="project" value="InterPro"/>
</dbReference>
<dbReference type="InterPro" id="IPR015928">
    <property type="entry name" value="Aconitase/3IPM_dehydase_swvl"/>
</dbReference>
<dbReference type="InterPro" id="IPR050926">
    <property type="entry name" value="Aconitase/IPM_isomerase"/>
</dbReference>
<dbReference type="NCBIfam" id="TIGR01340">
    <property type="entry name" value="aconitase_mito"/>
    <property type="match status" value="1"/>
</dbReference>
<evidence type="ECO:0000259" key="10">
    <source>
        <dbReference type="Pfam" id="PF00330"/>
    </source>
</evidence>
<evidence type="ECO:0000256" key="5">
    <source>
        <dbReference type="ARBA" id="ARBA00023014"/>
    </source>
</evidence>
<feature type="compositionally biased region" description="Low complexity" evidence="9">
    <location>
        <begin position="808"/>
        <end position="827"/>
    </location>
</feature>
<keyword evidence="6" id="KW-0496">Mitochondrion</keyword>
<dbReference type="PROSITE" id="PS01244">
    <property type="entry name" value="ACONITASE_2"/>
    <property type="match status" value="1"/>
</dbReference>
<feature type="region of interest" description="Disordered" evidence="9">
    <location>
        <begin position="527"/>
        <end position="551"/>
    </location>
</feature>
<dbReference type="GO" id="GO:0005739">
    <property type="term" value="C:mitochondrion"/>
    <property type="evidence" value="ECO:0007669"/>
    <property type="project" value="UniProtKB-SubCell"/>
</dbReference>
<feature type="region of interest" description="Disordered" evidence="9">
    <location>
        <begin position="808"/>
        <end position="828"/>
    </location>
</feature>
<protein>
    <submittedName>
        <fullName evidence="12">Aconitate hydratase</fullName>
    </submittedName>
</protein>
<dbReference type="GO" id="GO:0006099">
    <property type="term" value="P:tricarboxylic acid cycle"/>
    <property type="evidence" value="ECO:0007669"/>
    <property type="project" value="InterPro"/>
</dbReference>
<keyword evidence="13" id="KW-1185">Reference proteome</keyword>
<dbReference type="PANTHER" id="PTHR43160">
    <property type="entry name" value="ACONITATE HYDRATASE B"/>
    <property type="match status" value="1"/>
</dbReference>
<dbReference type="GO" id="GO:0046872">
    <property type="term" value="F:metal ion binding"/>
    <property type="evidence" value="ECO:0007669"/>
    <property type="project" value="UniProtKB-KW"/>
</dbReference>
<feature type="domain" description="Aconitase A/isopropylmalate dehydratase small subunit swivel" evidence="11">
    <location>
        <begin position="596"/>
        <end position="725"/>
    </location>
</feature>
<evidence type="ECO:0000259" key="11">
    <source>
        <dbReference type="Pfam" id="PF00694"/>
    </source>
</evidence>
<dbReference type="PRINTS" id="PR00415">
    <property type="entry name" value="ACONITASE"/>
</dbReference>
<keyword evidence="2" id="KW-0479">Metal-binding</keyword>
<evidence type="ECO:0000256" key="2">
    <source>
        <dbReference type="ARBA" id="ARBA00022723"/>
    </source>
</evidence>
<dbReference type="Gene3D" id="3.30.499.10">
    <property type="entry name" value="Aconitase, domain 3"/>
    <property type="match status" value="2"/>
</dbReference>
<feature type="domain" description="Aconitase/3-isopropylmalate dehydratase large subunit alpha/beta/alpha" evidence="10">
    <location>
        <begin position="93"/>
        <end position="512"/>
    </location>
</feature>
<dbReference type="Pfam" id="PF00694">
    <property type="entry name" value="Aconitase_C"/>
    <property type="match status" value="1"/>
</dbReference>
<comment type="subcellular location">
    <subcellularLocation>
        <location evidence="1">Mitochondrion</location>
    </subcellularLocation>
</comment>
<dbReference type="InterPro" id="IPR015932">
    <property type="entry name" value="Aconitase_dom2"/>
</dbReference>